<reference evidence="3 4" key="1">
    <citation type="submission" date="2024-10" db="EMBL/GenBank/DDBJ databases">
        <title>The Natural Products Discovery Center: Release of the First 8490 Sequenced Strains for Exploring Actinobacteria Biosynthetic Diversity.</title>
        <authorList>
            <person name="Kalkreuter E."/>
            <person name="Kautsar S.A."/>
            <person name="Yang D."/>
            <person name="Bader C.D."/>
            <person name="Teijaro C.N."/>
            <person name="Fluegel L."/>
            <person name="Davis C.M."/>
            <person name="Simpson J.R."/>
            <person name="Lauterbach L."/>
            <person name="Steele A.D."/>
            <person name="Gui C."/>
            <person name="Meng S."/>
            <person name="Li G."/>
            <person name="Viehrig K."/>
            <person name="Ye F."/>
            <person name="Su P."/>
            <person name="Kiefer A.F."/>
            <person name="Nichols A."/>
            <person name="Cepeda A.J."/>
            <person name="Yan W."/>
            <person name="Fan B."/>
            <person name="Jiang Y."/>
            <person name="Adhikari A."/>
            <person name="Zheng C.-J."/>
            <person name="Schuster L."/>
            <person name="Cowan T.M."/>
            <person name="Smanski M.J."/>
            <person name="Chevrette M.G."/>
            <person name="De Carvalho L.P.S."/>
            <person name="Shen B."/>
        </authorList>
    </citation>
    <scope>NUCLEOTIDE SEQUENCE [LARGE SCALE GENOMIC DNA]</scope>
    <source>
        <strain evidence="3 4">NPDC000087</strain>
    </source>
</reference>
<accession>A0ABW6W869</accession>
<gene>
    <name evidence="3" type="ORF">ACFY35_08655</name>
</gene>
<name>A0ABW6W869_9ACTN</name>
<dbReference type="Proteomes" id="UP001602245">
    <property type="component" value="Unassembled WGS sequence"/>
</dbReference>
<evidence type="ECO:0000313" key="3">
    <source>
        <dbReference type="EMBL" id="MFF5289494.1"/>
    </source>
</evidence>
<dbReference type="Pfam" id="PF08327">
    <property type="entry name" value="AHSA1"/>
    <property type="match status" value="1"/>
</dbReference>
<feature type="domain" description="Activator of Hsp90 ATPase homologue 1/2-like C-terminal" evidence="2">
    <location>
        <begin position="15"/>
        <end position="154"/>
    </location>
</feature>
<evidence type="ECO:0000256" key="1">
    <source>
        <dbReference type="ARBA" id="ARBA00006817"/>
    </source>
</evidence>
<protein>
    <submittedName>
        <fullName evidence="3">SRPBCC domain-containing protein</fullName>
    </submittedName>
</protein>
<dbReference type="SUPFAM" id="SSF55961">
    <property type="entry name" value="Bet v1-like"/>
    <property type="match status" value="1"/>
</dbReference>
<comment type="caution">
    <text evidence="3">The sequence shown here is derived from an EMBL/GenBank/DDBJ whole genome shotgun (WGS) entry which is preliminary data.</text>
</comment>
<dbReference type="InterPro" id="IPR023393">
    <property type="entry name" value="START-like_dom_sf"/>
</dbReference>
<proteinExistence type="inferred from homology"/>
<organism evidence="3 4">
    <name type="scientific">Paractinoplanes globisporus</name>
    <dbReference type="NCBI Taxonomy" id="113565"/>
    <lineage>
        <taxon>Bacteria</taxon>
        <taxon>Bacillati</taxon>
        <taxon>Actinomycetota</taxon>
        <taxon>Actinomycetes</taxon>
        <taxon>Micromonosporales</taxon>
        <taxon>Micromonosporaceae</taxon>
        <taxon>Paractinoplanes</taxon>
    </lineage>
</organism>
<sequence length="160" mass="18028">MQTETDLVIRRSYPASPERIFRLWTTPDGIAAWWAPDGFTTTVDRLDLRPGGALDYTMTATGPAQIAFMEKAGMPLSTRSHKKFIEVVEPARLAYTSLIDFVPGVDPYEHRTVVTLEPTPTGTDVEMRLEPLHDQDWTERILAGRANELDNLDRLITGKE</sequence>
<dbReference type="Gene3D" id="3.30.530.20">
    <property type="match status" value="1"/>
</dbReference>
<dbReference type="InterPro" id="IPR013538">
    <property type="entry name" value="ASHA1/2-like_C"/>
</dbReference>
<evidence type="ECO:0000313" key="4">
    <source>
        <dbReference type="Proteomes" id="UP001602245"/>
    </source>
</evidence>
<evidence type="ECO:0000259" key="2">
    <source>
        <dbReference type="Pfam" id="PF08327"/>
    </source>
</evidence>
<dbReference type="EMBL" id="JBIAZU010000001">
    <property type="protein sequence ID" value="MFF5289494.1"/>
    <property type="molecule type" value="Genomic_DNA"/>
</dbReference>
<keyword evidence="4" id="KW-1185">Reference proteome</keyword>
<dbReference type="RefSeq" id="WP_020509831.1">
    <property type="nucleotide sequence ID" value="NZ_JBIAZU010000001.1"/>
</dbReference>
<comment type="similarity">
    <text evidence="1">Belongs to the AHA1 family.</text>
</comment>